<dbReference type="Gene3D" id="3.30.1240.10">
    <property type="match status" value="1"/>
</dbReference>
<evidence type="ECO:0000313" key="1">
    <source>
        <dbReference type="EMBL" id="OGK64995.1"/>
    </source>
</evidence>
<dbReference type="AlphaFoldDB" id="A0A1F7KAV2"/>
<name>A0A1F7KAV2_9BACT</name>
<comment type="caution">
    <text evidence="1">The sequence shown here is derived from an EMBL/GenBank/DDBJ whole genome shotgun (WGS) entry which is preliminary data.</text>
</comment>
<evidence type="ECO:0000313" key="2">
    <source>
        <dbReference type="Proteomes" id="UP000178450"/>
    </source>
</evidence>
<proteinExistence type="predicted"/>
<protein>
    <submittedName>
        <fullName evidence="1">Uncharacterized protein</fullName>
    </submittedName>
</protein>
<dbReference type="Proteomes" id="UP000178450">
    <property type="component" value="Unassembled WGS sequence"/>
</dbReference>
<accession>A0A1F7KAV2</accession>
<sequence length="347" mass="39014">MDTEPSINIEITEKQSNLVGKLRKRLAQNKPADVIVLDMDGTVYGLQKNKNNEWEKTGQPHNAETSKIFRENNLPYGIVSARPDWDEKADREMNDLGMDTLPDFVISGAGTLLYWRDTQGKLQLDPDFIHKLHEHQISLGNKPQQNYNPQAIFEFLDQIDLSGQFAGQGFTKHKIDTNNGLGFNVVSVDKMQLSKFKELILELKKQLKGIKIEFSEDLKRLDSTGETFSGWVQLVPSIAGKDDALRYTLEKINQDLGAKPRAHIFGDASVDVWMLAMGASSKDEYECQQYALNNLTPLARTKLEPVIQVLSSKKAVELKERGYPQANLQILPKPSSAGILDITMEIA</sequence>
<reference evidence="1 2" key="1">
    <citation type="journal article" date="2016" name="Nat. Commun.">
        <title>Thousands of microbial genomes shed light on interconnected biogeochemical processes in an aquifer system.</title>
        <authorList>
            <person name="Anantharaman K."/>
            <person name="Brown C.T."/>
            <person name="Hug L.A."/>
            <person name="Sharon I."/>
            <person name="Castelle C.J."/>
            <person name="Probst A.J."/>
            <person name="Thomas B.C."/>
            <person name="Singh A."/>
            <person name="Wilkins M.J."/>
            <person name="Karaoz U."/>
            <person name="Brodie E.L."/>
            <person name="Williams K.H."/>
            <person name="Hubbard S.S."/>
            <person name="Banfield J.F."/>
        </authorList>
    </citation>
    <scope>NUCLEOTIDE SEQUENCE [LARGE SCALE GENOMIC DNA]</scope>
</reference>
<dbReference type="Gene3D" id="3.40.50.1000">
    <property type="entry name" value="HAD superfamily/HAD-like"/>
    <property type="match status" value="1"/>
</dbReference>
<dbReference type="InterPro" id="IPR036412">
    <property type="entry name" value="HAD-like_sf"/>
</dbReference>
<dbReference type="EMBL" id="MGBG01000013">
    <property type="protein sequence ID" value="OGK64995.1"/>
    <property type="molecule type" value="Genomic_DNA"/>
</dbReference>
<dbReference type="SUPFAM" id="SSF56784">
    <property type="entry name" value="HAD-like"/>
    <property type="match status" value="1"/>
</dbReference>
<dbReference type="Pfam" id="PF08282">
    <property type="entry name" value="Hydrolase_3"/>
    <property type="match status" value="1"/>
</dbReference>
<dbReference type="InterPro" id="IPR023214">
    <property type="entry name" value="HAD_sf"/>
</dbReference>
<gene>
    <name evidence="1" type="ORF">A2209_04890</name>
</gene>
<organism evidence="1 2">
    <name type="scientific">Candidatus Roizmanbacteria bacterium RIFOXYA1_FULL_41_12</name>
    <dbReference type="NCBI Taxonomy" id="1802082"/>
    <lineage>
        <taxon>Bacteria</taxon>
        <taxon>Candidatus Roizmaniibacteriota</taxon>
    </lineage>
</organism>